<protein>
    <submittedName>
        <fullName evidence="7">TetR family transcriptional regulator</fullName>
    </submittedName>
</protein>
<dbReference type="STRING" id="1520.LF65_03528"/>
<dbReference type="InterPro" id="IPR003012">
    <property type="entry name" value="Tet_transcr_reg_TetR"/>
</dbReference>
<dbReference type="SUPFAM" id="SSF48498">
    <property type="entry name" value="Tetracyclin repressor-like, C-terminal domain"/>
    <property type="match status" value="1"/>
</dbReference>
<evidence type="ECO:0000256" key="3">
    <source>
        <dbReference type="ARBA" id="ARBA00023125"/>
    </source>
</evidence>
<evidence type="ECO:0000259" key="6">
    <source>
        <dbReference type="PROSITE" id="PS50977"/>
    </source>
</evidence>
<dbReference type="OrthoDB" id="9785164at2"/>
<keyword evidence="4" id="KW-0804">Transcription</keyword>
<dbReference type="GO" id="GO:0045892">
    <property type="term" value="P:negative regulation of DNA-templated transcription"/>
    <property type="evidence" value="ECO:0007669"/>
    <property type="project" value="InterPro"/>
</dbReference>
<dbReference type="PANTHER" id="PTHR43479">
    <property type="entry name" value="ACREF/ENVCD OPERON REPRESSOR-RELATED"/>
    <property type="match status" value="1"/>
</dbReference>
<dbReference type="InterPro" id="IPR001647">
    <property type="entry name" value="HTH_TetR"/>
</dbReference>
<keyword evidence="1" id="KW-0678">Repressor</keyword>
<dbReference type="AlphaFoldDB" id="A0A0B5QCY8"/>
<dbReference type="Gene3D" id="1.10.357.10">
    <property type="entry name" value="Tetracycline Repressor, domain 2"/>
    <property type="match status" value="1"/>
</dbReference>
<dbReference type="EMBL" id="CP010086">
    <property type="protein sequence ID" value="AJH00085.1"/>
    <property type="molecule type" value="Genomic_DNA"/>
</dbReference>
<gene>
    <name evidence="7" type="ORF">LF65_03528</name>
</gene>
<evidence type="ECO:0000256" key="4">
    <source>
        <dbReference type="ARBA" id="ARBA00023163"/>
    </source>
</evidence>
<dbReference type="PRINTS" id="PR00455">
    <property type="entry name" value="HTHTETR"/>
</dbReference>
<keyword evidence="2" id="KW-0805">Transcription regulation</keyword>
<dbReference type="Proteomes" id="UP000031866">
    <property type="component" value="Chromosome"/>
</dbReference>
<dbReference type="SUPFAM" id="SSF46689">
    <property type="entry name" value="Homeodomain-like"/>
    <property type="match status" value="1"/>
</dbReference>
<proteinExistence type="predicted"/>
<evidence type="ECO:0000256" key="2">
    <source>
        <dbReference type="ARBA" id="ARBA00023015"/>
    </source>
</evidence>
<dbReference type="InterPro" id="IPR004111">
    <property type="entry name" value="Repressor_TetR_C"/>
</dbReference>
<dbReference type="GO" id="GO:0046677">
    <property type="term" value="P:response to antibiotic"/>
    <property type="evidence" value="ECO:0007669"/>
    <property type="project" value="InterPro"/>
</dbReference>
<evidence type="ECO:0000313" key="7">
    <source>
        <dbReference type="EMBL" id="AJH00085.1"/>
    </source>
</evidence>
<dbReference type="InterPro" id="IPR009057">
    <property type="entry name" value="Homeodomain-like_sf"/>
</dbReference>
<evidence type="ECO:0000256" key="5">
    <source>
        <dbReference type="PROSITE-ProRule" id="PRU00335"/>
    </source>
</evidence>
<keyword evidence="3 5" id="KW-0238">DNA-binding</keyword>
<evidence type="ECO:0000256" key="1">
    <source>
        <dbReference type="ARBA" id="ARBA00022491"/>
    </source>
</evidence>
<feature type="domain" description="HTH tetR-type" evidence="6">
    <location>
        <begin position="8"/>
        <end position="68"/>
    </location>
</feature>
<reference evidence="8" key="1">
    <citation type="submission" date="2014-12" db="EMBL/GenBank/DDBJ databases">
        <title>Genome sequence of Clostridium beijerinckii strain 59B.</title>
        <authorList>
            <person name="Little G.T."/>
            <person name="Minton N.P."/>
        </authorList>
    </citation>
    <scope>NUCLEOTIDE SEQUENCE [LARGE SCALE GENOMIC DNA]</scope>
    <source>
        <strain evidence="8">59B</strain>
    </source>
</reference>
<dbReference type="InterPro" id="IPR050624">
    <property type="entry name" value="HTH-type_Tx_Regulator"/>
</dbReference>
<dbReference type="GO" id="GO:0003677">
    <property type="term" value="F:DNA binding"/>
    <property type="evidence" value="ECO:0007669"/>
    <property type="project" value="UniProtKB-UniRule"/>
</dbReference>
<dbReference type="PRINTS" id="PR00400">
    <property type="entry name" value="TETREPRESSOR"/>
</dbReference>
<dbReference type="Pfam" id="PF02909">
    <property type="entry name" value="TetR_C_1"/>
    <property type="match status" value="1"/>
</dbReference>
<organism evidence="7 8">
    <name type="scientific">Clostridium beijerinckii</name>
    <name type="common">Clostridium MP</name>
    <dbReference type="NCBI Taxonomy" id="1520"/>
    <lineage>
        <taxon>Bacteria</taxon>
        <taxon>Bacillati</taxon>
        <taxon>Bacillota</taxon>
        <taxon>Clostridia</taxon>
        <taxon>Eubacteriales</taxon>
        <taxon>Clostridiaceae</taxon>
        <taxon>Clostridium</taxon>
    </lineage>
</organism>
<dbReference type="KEGG" id="cbei:LF65_03528"/>
<dbReference type="PROSITE" id="PS50977">
    <property type="entry name" value="HTH_TETR_2"/>
    <property type="match status" value="1"/>
</dbReference>
<feature type="DNA-binding region" description="H-T-H motif" evidence="5">
    <location>
        <begin position="31"/>
        <end position="50"/>
    </location>
</feature>
<sequence length="217" mass="24734">MKNKLEINDKQNKIIEAALELLNGKGYNELSLRDIAKKLDVKAPAIYWHFKNKAMLLDYMAEYILQKELGDFEPRKDEQTWQDWLTYNICLFRKAMLSYRDGGRVVAGAHLFPAVTLAKFMEYSLVSLCNSGMDIKTATSVMITSIRYTFGYVIEEQSDKYSDKAPEDNILNTGNFPNLMEVMRIGDTEDTAFKLGLELIIVGGSEVMSKKASIETR</sequence>
<evidence type="ECO:0000313" key="8">
    <source>
        <dbReference type="Proteomes" id="UP000031866"/>
    </source>
</evidence>
<dbReference type="Gene3D" id="1.10.10.60">
    <property type="entry name" value="Homeodomain-like"/>
    <property type="match status" value="1"/>
</dbReference>
<dbReference type="PANTHER" id="PTHR43479:SF11">
    <property type="entry name" value="ACREF_ENVCD OPERON REPRESSOR-RELATED"/>
    <property type="match status" value="1"/>
</dbReference>
<accession>A0A0B5QCY8</accession>
<dbReference type="RefSeq" id="WP_041897637.1">
    <property type="nucleotide sequence ID" value="NZ_CP010086.2"/>
</dbReference>
<dbReference type="Pfam" id="PF00440">
    <property type="entry name" value="TetR_N"/>
    <property type="match status" value="1"/>
</dbReference>
<dbReference type="InterPro" id="IPR036271">
    <property type="entry name" value="Tet_transcr_reg_TetR-rel_C_sf"/>
</dbReference>
<name>A0A0B5QCY8_CLOBE</name>